<keyword evidence="10" id="KW-1185">Reference proteome</keyword>
<evidence type="ECO:0000259" key="8">
    <source>
        <dbReference type="PROSITE" id="PS51379"/>
    </source>
</evidence>
<dbReference type="EMBL" id="CP003273">
    <property type="protein sequence ID" value="AGL03241.1"/>
    <property type="molecule type" value="Genomic_DNA"/>
</dbReference>
<evidence type="ECO:0000256" key="3">
    <source>
        <dbReference type="ARBA" id="ARBA00022723"/>
    </source>
</evidence>
<keyword evidence="2" id="KW-0004">4Fe-4S</keyword>
<evidence type="ECO:0000256" key="4">
    <source>
        <dbReference type="ARBA" id="ARBA00022737"/>
    </source>
</evidence>
<dbReference type="HOGENOM" id="CLU_043374_3_1_9"/>
<dbReference type="KEGG" id="dgi:Desgi_3959"/>
<dbReference type="RefSeq" id="WP_006523856.1">
    <property type="nucleotide sequence ID" value="NC_021184.1"/>
</dbReference>
<protein>
    <submittedName>
        <fullName evidence="9">Fe-S-cluster-containing hydrogenase subunit</fullName>
    </submittedName>
</protein>
<dbReference type="Proteomes" id="UP000013520">
    <property type="component" value="Chromosome"/>
</dbReference>
<dbReference type="PROSITE" id="PS51379">
    <property type="entry name" value="4FE4S_FER_2"/>
    <property type="match status" value="2"/>
</dbReference>
<dbReference type="GO" id="GO:0046872">
    <property type="term" value="F:metal ion binding"/>
    <property type="evidence" value="ECO:0007669"/>
    <property type="project" value="UniProtKB-KW"/>
</dbReference>
<keyword evidence="1" id="KW-0813">Transport</keyword>
<dbReference type="OrthoDB" id="9810688at2"/>
<evidence type="ECO:0000313" key="9">
    <source>
        <dbReference type="EMBL" id="AGL03241.1"/>
    </source>
</evidence>
<gene>
    <name evidence="9" type="ORF">Desgi_3959</name>
</gene>
<sequence>MARQKQIYVRPDLCAGCRICANACSVYHNGAANPRLGAIRIRQDVFERYEFQEICRHCEDPPCLDACMVGCISRDPKTGLVLHDSKRCVGCWMCVMVCPYGAVKRDVVNKVAIKCDQCHDRDRPVCVEVCPTGALVLELREDVQEETFFTEPTVAG</sequence>
<proteinExistence type="predicted"/>
<dbReference type="PANTHER" id="PTHR43177:SF5">
    <property type="entry name" value="ANAEROBIC DIMETHYL SULFOXIDE REDUCTASE CHAIN B-RELATED"/>
    <property type="match status" value="1"/>
</dbReference>
<dbReference type="AlphaFoldDB" id="R4KUD8"/>
<dbReference type="PANTHER" id="PTHR43177">
    <property type="entry name" value="PROTEIN NRFC"/>
    <property type="match status" value="1"/>
</dbReference>
<dbReference type="InterPro" id="IPR017900">
    <property type="entry name" value="4Fe4S_Fe_S_CS"/>
</dbReference>
<dbReference type="eggNOG" id="COG1142">
    <property type="taxonomic scope" value="Bacteria"/>
</dbReference>
<evidence type="ECO:0000313" key="10">
    <source>
        <dbReference type="Proteomes" id="UP000013520"/>
    </source>
</evidence>
<evidence type="ECO:0000256" key="5">
    <source>
        <dbReference type="ARBA" id="ARBA00022982"/>
    </source>
</evidence>
<evidence type="ECO:0000256" key="2">
    <source>
        <dbReference type="ARBA" id="ARBA00022485"/>
    </source>
</evidence>
<dbReference type="InterPro" id="IPR017896">
    <property type="entry name" value="4Fe4S_Fe-S-bd"/>
</dbReference>
<evidence type="ECO:0000256" key="1">
    <source>
        <dbReference type="ARBA" id="ARBA00022448"/>
    </source>
</evidence>
<keyword evidence="7" id="KW-0411">Iron-sulfur</keyword>
<evidence type="ECO:0000256" key="6">
    <source>
        <dbReference type="ARBA" id="ARBA00023004"/>
    </source>
</evidence>
<dbReference type="SUPFAM" id="SSF54862">
    <property type="entry name" value="4Fe-4S ferredoxins"/>
    <property type="match status" value="1"/>
</dbReference>
<feature type="domain" description="4Fe-4S ferredoxin-type" evidence="8">
    <location>
        <begin position="79"/>
        <end position="108"/>
    </location>
</feature>
<keyword evidence="4" id="KW-0677">Repeat</keyword>
<dbReference type="STRING" id="767817.Desgi_3959"/>
<dbReference type="Gene3D" id="3.30.70.20">
    <property type="match status" value="2"/>
</dbReference>
<reference evidence="9 10" key="1">
    <citation type="submission" date="2012-01" db="EMBL/GenBank/DDBJ databases">
        <title>Complete sequence of Desulfotomaculum gibsoniae DSM 7213.</title>
        <authorList>
            <consortium name="US DOE Joint Genome Institute"/>
            <person name="Lucas S."/>
            <person name="Han J."/>
            <person name="Lapidus A."/>
            <person name="Cheng J.-F."/>
            <person name="Goodwin L."/>
            <person name="Pitluck S."/>
            <person name="Peters L."/>
            <person name="Ovchinnikova G."/>
            <person name="Teshima H."/>
            <person name="Detter J.C."/>
            <person name="Han C."/>
            <person name="Tapia R."/>
            <person name="Land M."/>
            <person name="Hauser L."/>
            <person name="Kyrpides N."/>
            <person name="Ivanova N."/>
            <person name="Pagani I."/>
            <person name="Parshina S."/>
            <person name="Plugge C."/>
            <person name="Muyzer G."/>
            <person name="Kuever J."/>
            <person name="Ivanova A."/>
            <person name="Nazina T."/>
            <person name="Klenk H.-P."/>
            <person name="Brambilla E."/>
            <person name="Spring S."/>
            <person name="Stams A.F."/>
            <person name="Woyke T."/>
        </authorList>
    </citation>
    <scope>NUCLEOTIDE SEQUENCE [LARGE SCALE GENOMIC DNA]</scope>
    <source>
        <strain evidence="9 10">DSM 7213</strain>
    </source>
</reference>
<dbReference type="InterPro" id="IPR050954">
    <property type="entry name" value="ET_IronSulfur_Cluster-Binding"/>
</dbReference>
<keyword evidence="5" id="KW-0249">Electron transport</keyword>
<evidence type="ECO:0000256" key="7">
    <source>
        <dbReference type="ARBA" id="ARBA00023014"/>
    </source>
</evidence>
<dbReference type="PROSITE" id="PS00198">
    <property type="entry name" value="4FE4S_FER_1"/>
    <property type="match status" value="1"/>
</dbReference>
<name>R4KUD8_9FIRM</name>
<accession>R4KUD8</accession>
<keyword evidence="3" id="KW-0479">Metal-binding</keyword>
<dbReference type="GO" id="GO:0051539">
    <property type="term" value="F:4 iron, 4 sulfur cluster binding"/>
    <property type="evidence" value="ECO:0007669"/>
    <property type="project" value="UniProtKB-KW"/>
</dbReference>
<dbReference type="CDD" id="cd10563">
    <property type="entry name" value="CooF_like"/>
    <property type="match status" value="1"/>
</dbReference>
<feature type="domain" description="4Fe-4S ferredoxin-type" evidence="8">
    <location>
        <begin position="5"/>
        <end position="35"/>
    </location>
</feature>
<dbReference type="Pfam" id="PF13247">
    <property type="entry name" value="Fer4_11"/>
    <property type="match status" value="1"/>
</dbReference>
<organism evidence="9 10">
    <name type="scientific">Desulfoscipio gibsoniae DSM 7213</name>
    <dbReference type="NCBI Taxonomy" id="767817"/>
    <lineage>
        <taxon>Bacteria</taxon>
        <taxon>Bacillati</taxon>
        <taxon>Bacillota</taxon>
        <taxon>Clostridia</taxon>
        <taxon>Eubacteriales</taxon>
        <taxon>Desulfallaceae</taxon>
        <taxon>Desulfoscipio</taxon>
    </lineage>
</organism>
<keyword evidence="6" id="KW-0408">Iron</keyword>